<dbReference type="EMBL" id="KV425982">
    <property type="protein sequence ID" value="KZV93900.1"/>
    <property type="molecule type" value="Genomic_DNA"/>
</dbReference>
<protein>
    <submittedName>
        <fullName evidence="1">Uncharacterized protein</fullName>
    </submittedName>
</protein>
<name>A0A165IUP9_EXIGL</name>
<dbReference type="InParanoid" id="A0A165IUP9"/>
<evidence type="ECO:0000313" key="1">
    <source>
        <dbReference type="EMBL" id="KZV93900.1"/>
    </source>
</evidence>
<accession>A0A165IUP9</accession>
<organism evidence="1 2">
    <name type="scientific">Exidia glandulosa HHB12029</name>
    <dbReference type="NCBI Taxonomy" id="1314781"/>
    <lineage>
        <taxon>Eukaryota</taxon>
        <taxon>Fungi</taxon>
        <taxon>Dikarya</taxon>
        <taxon>Basidiomycota</taxon>
        <taxon>Agaricomycotina</taxon>
        <taxon>Agaricomycetes</taxon>
        <taxon>Auriculariales</taxon>
        <taxon>Exidiaceae</taxon>
        <taxon>Exidia</taxon>
    </lineage>
</organism>
<evidence type="ECO:0000313" key="2">
    <source>
        <dbReference type="Proteomes" id="UP000077266"/>
    </source>
</evidence>
<keyword evidence="2" id="KW-1185">Reference proteome</keyword>
<reference evidence="1 2" key="1">
    <citation type="journal article" date="2016" name="Mol. Biol. Evol.">
        <title>Comparative Genomics of Early-Diverging Mushroom-Forming Fungi Provides Insights into the Origins of Lignocellulose Decay Capabilities.</title>
        <authorList>
            <person name="Nagy L.G."/>
            <person name="Riley R."/>
            <person name="Tritt A."/>
            <person name="Adam C."/>
            <person name="Daum C."/>
            <person name="Floudas D."/>
            <person name="Sun H."/>
            <person name="Yadav J.S."/>
            <person name="Pangilinan J."/>
            <person name="Larsson K.H."/>
            <person name="Matsuura K."/>
            <person name="Barry K."/>
            <person name="Labutti K."/>
            <person name="Kuo R."/>
            <person name="Ohm R.A."/>
            <person name="Bhattacharya S.S."/>
            <person name="Shirouzu T."/>
            <person name="Yoshinaga Y."/>
            <person name="Martin F.M."/>
            <person name="Grigoriev I.V."/>
            <person name="Hibbett D.S."/>
        </authorList>
    </citation>
    <scope>NUCLEOTIDE SEQUENCE [LARGE SCALE GENOMIC DNA]</scope>
    <source>
        <strain evidence="1 2">HHB12029</strain>
    </source>
</reference>
<sequence>MFLSPLGAPTLLDSLILRAHTSCAHAPCPPRLVAHYQSLTLNADADHTEDRCDGNVVLTRSRTETAAYSLRWTRGSSGMGCKGSAGAGNVGNVNTTATTSRIPTAADTLGIGAAAVDTDVDDVAVGVSLNADGKPACFDSFGDSKVRKRARPALGGGV</sequence>
<gene>
    <name evidence="1" type="ORF">EXIGLDRAFT_31908</name>
</gene>
<dbReference type="AlphaFoldDB" id="A0A165IUP9"/>
<dbReference type="Proteomes" id="UP000077266">
    <property type="component" value="Unassembled WGS sequence"/>
</dbReference>
<proteinExistence type="predicted"/>